<feature type="transmembrane region" description="Helical" evidence="7">
    <location>
        <begin position="319"/>
        <end position="338"/>
    </location>
</feature>
<keyword evidence="6 7" id="KW-0472">Membrane</keyword>
<proteinExistence type="predicted"/>
<keyword evidence="3 7" id="KW-0812">Transmembrane</keyword>
<dbReference type="Proteomes" id="UP001596425">
    <property type="component" value="Unassembled WGS sequence"/>
</dbReference>
<evidence type="ECO:0000256" key="6">
    <source>
        <dbReference type="ARBA" id="ARBA00023136"/>
    </source>
</evidence>
<keyword evidence="9" id="KW-1185">Reference proteome</keyword>
<feature type="transmembrane region" description="Helical" evidence="7">
    <location>
        <begin position="120"/>
        <end position="142"/>
    </location>
</feature>
<evidence type="ECO:0000256" key="2">
    <source>
        <dbReference type="ARBA" id="ARBA00022448"/>
    </source>
</evidence>
<feature type="transmembrane region" description="Helical" evidence="7">
    <location>
        <begin position="80"/>
        <end position="100"/>
    </location>
</feature>
<feature type="transmembrane region" description="Helical" evidence="7">
    <location>
        <begin position="34"/>
        <end position="53"/>
    </location>
</feature>
<accession>A0ABW1YSJ4</accession>
<evidence type="ECO:0000313" key="8">
    <source>
        <dbReference type="EMBL" id="MFC6634537.1"/>
    </source>
</evidence>
<dbReference type="NCBIfam" id="NF037982">
    <property type="entry name" value="Nramp_1"/>
    <property type="match status" value="1"/>
</dbReference>
<keyword evidence="2" id="KW-0813">Transport</keyword>
<dbReference type="InterPro" id="IPR001046">
    <property type="entry name" value="NRAMP_fam"/>
</dbReference>
<feature type="transmembrane region" description="Helical" evidence="7">
    <location>
        <begin position="149"/>
        <end position="170"/>
    </location>
</feature>
<comment type="subcellular location">
    <subcellularLocation>
        <location evidence="1">Membrane</location>
        <topology evidence="1">Multi-pass membrane protein</topology>
    </subcellularLocation>
</comment>
<dbReference type="PRINTS" id="PR00447">
    <property type="entry name" value="NATRESASSCMP"/>
</dbReference>
<feature type="transmembrane region" description="Helical" evidence="7">
    <location>
        <begin position="232"/>
        <end position="256"/>
    </location>
</feature>
<organism evidence="8 9">
    <name type="scientific">Microbulbifer taiwanensis</name>
    <dbReference type="NCBI Taxonomy" id="986746"/>
    <lineage>
        <taxon>Bacteria</taxon>
        <taxon>Pseudomonadati</taxon>
        <taxon>Pseudomonadota</taxon>
        <taxon>Gammaproteobacteria</taxon>
        <taxon>Cellvibrionales</taxon>
        <taxon>Microbulbiferaceae</taxon>
        <taxon>Microbulbifer</taxon>
    </lineage>
</organism>
<evidence type="ECO:0000256" key="3">
    <source>
        <dbReference type="ARBA" id="ARBA00022692"/>
    </source>
</evidence>
<feature type="transmembrane region" description="Helical" evidence="7">
    <location>
        <begin position="190"/>
        <end position="211"/>
    </location>
</feature>
<feature type="transmembrane region" description="Helical" evidence="7">
    <location>
        <begin position="344"/>
        <end position="366"/>
    </location>
</feature>
<gene>
    <name evidence="8" type="ORF">ACFQBM_14690</name>
</gene>
<sequence>MNIGKSLNIGPATMVAAAFIGPGTVVTANLAGAQFGYALLWALLFAIVASIILQEMSARLGIVTGQGLGENIRETFRQPLARILAIALVVSAIVVGNAAYQSGNIAGASLGLDALVSATGHYQLSFRPWPLIIAAVACALLWRGEYRIIEGALVSLVILMSLAFLATLAITRPDLPALFKGLLIPSIPSGAALTVIALIGTTVVPYNLFLHSSSVGKKWRGPEHLPQARRDIYFSIPLGGLISIAIVATAASAFFAKQIALSGAADIARSLQPLFGHSAQYFLGIGLFAAGISSALTAPLAAAYALSGILGMKPELKSTGFRLVWLTILITGTLVATLEFRPVRLIWFAQVANGLLLPIVTGFLLWEMNSARLGQFRNSRVQNLLGLLVLLATLTLGGRSLMSAFGWL</sequence>
<evidence type="ECO:0000256" key="5">
    <source>
        <dbReference type="ARBA" id="ARBA00022989"/>
    </source>
</evidence>
<evidence type="ECO:0000256" key="4">
    <source>
        <dbReference type="ARBA" id="ARBA00022847"/>
    </source>
</evidence>
<feature type="transmembrane region" description="Helical" evidence="7">
    <location>
        <begin position="281"/>
        <end position="307"/>
    </location>
</feature>
<keyword evidence="4" id="KW-0769">Symport</keyword>
<feature type="transmembrane region" description="Helical" evidence="7">
    <location>
        <begin position="7"/>
        <end position="28"/>
    </location>
</feature>
<dbReference type="PANTHER" id="PTHR11706">
    <property type="entry name" value="SOLUTE CARRIER PROTEIN FAMILY 11 MEMBER"/>
    <property type="match status" value="1"/>
</dbReference>
<comment type="caution">
    <text evidence="8">The sequence shown here is derived from an EMBL/GenBank/DDBJ whole genome shotgun (WGS) entry which is preliminary data.</text>
</comment>
<evidence type="ECO:0000256" key="1">
    <source>
        <dbReference type="ARBA" id="ARBA00004141"/>
    </source>
</evidence>
<protein>
    <submittedName>
        <fullName evidence="8">Nramp family divalent metal transporter</fullName>
    </submittedName>
</protein>
<reference evidence="9" key="1">
    <citation type="journal article" date="2019" name="Int. J. Syst. Evol. Microbiol.">
        <title>The Global Catalogue of Microorganisms (GCM) 10K type strain sequencing project: providing services to taxonomists for standard genome sequencing and annotation.</title>
        <authorList>
            <consortium name="The Broad Institute Genomics Platform"/>
            <consortium name="The Broad Institute Genome Sequencing Center for Infectious Disease"/>
            <person name="Wu L."/>
            <person name="Ma J."/>
        </authorList>
    </citation>
    <scope>NUCLEOTIDE SEQUENCE [LARGE SCALE GENOMIC DNA]</scope>
    <source>
        <strain evidence="9">CGMCC 1.13718</strain>
    </source>
</reference>
<evidence type="ECO:0000313" key="9">
    <source>
        <dbReference type="Proteomes" id="UP001596425"/>
    </source>
</evidence>
<feature type="transmembrane region" description="Helical" evidence="7">
    <location>
        <begin position="387"/>
        <end position="407"/>
    </location>
</feature>
<evidence type="ECO:0000256" key="7">
    <source>
        <dbReference type="SAM" id="Phobius"/>
    </source>
</evidence>
<dbReference type="PANTHER" id="PTHR11706:SF33">
    <property type="entry name" value="NATURAL RESISTANCE-ASSOCIATED MACROPHAGE PROTEIN 2"/>
    <property type="match status" value="1"/>
</dbReference>
<dbReference type="RefSeq" id="WP_193194790.1">
    <property type="nucleotide sequence ID" value="NZ_JACZFR010000067.1"/>
</dbReference>
<keyword evidence="5 7" id="KW-1133">Transmembrane helix</keyword>
<dbReference type="EMBL" id="JBHSVR010000001">
    <property type="protein sequence ID" value="MFC6634537.1"/>
    <property type="molecule type" value="Genomic_DNA"/>
</dbReference>
<name>A0ABW1YSJ4_9GAMM</name>
<dbReference type="Pfam" id="PF01566">
    <property type="entry name" value="Nramp"/>
    <property type="match status" value="1"/>
</dbReference>